<dbReference type="GO" id="GO:0030145">
    <property type="term" value="F:manganese ion binding"/>
    <property type="evidence" value="ECO:0007669"/>
    <property type="project" value="UniProtKB-UniRule"/>
</dbReference>
<dbReference type="Gene3D" id="2.60.120.10">
    <property type="entry name" value="Jelly Rolls"/>
    <property type="match status" value="1"/>
</dbReference>
<dbReference type="GO" id="GO:0048046">
    <property type="term" value="C:apoplast"/>
    <property type="evidence" value="ECO:0007669"/>
    <property type="project" value="UniProtKB-SubCell"/>
</dbReference>
<evidence type="ECO:0000259" key="13">
    <source>
        <dbReference type="SMART" id="SM00835"/>
    </source>
</evidence>
<dbReference type="InterPro" id="IPR014710">
    <property type="entry name" value="RmlC-like_jellyroll"/>
</dbReference>
<feature type="binding site" evidence="10">
    <location>
        <position position="107"/>
    </location>
    <ligand>
        <name>Mn(2+)</name>
        <dbReference type="ChEBI" id="CHEBI:29035"/>
    </ligand>
</feature>
<dbReference type="Proteomes" id="UP001443914">
    <property type="component" value="Unassembled WGS sequence"/>
</dbReference>
<keyword evidence="15" id="KW-1185">Reference proteome</keyword>
<keyword evidence="3 12" id="KW-0052">Apoplast</keyword>
<dbReference type="CDD" id="cd02241">
    <property type="entry name" value="cupin_OxOx"/>
    <property type="match status" value="1"/>
</dbReference>
<keyword evidence="6 12" id="KW-0732">Signal</keyword>
<feature type="domain" description="Cupin type-1" evidence="13">
    <location>
        <begin position="57"/>
        <end position="202"/>
    </location>
</feature>
<dbReference type="SUPFAM" id="SSF51182">
    <property type="entry name" value="RmlC-like cupins"/>
    <property type="match status" value="1"/>
</dbReference>
<comment type="subcellular location">
    <subcellularLocation>
        <location evidence="1 12">Secreted</location>
        <location evidence="1 12">Extracellular space</location>
        <location evidence="1 12">Apoplast</location>
    </subcellularLocation>
</comment>
<proteinExistence type="inferred from homology"/>
<organism evidence="14 15">
    <name type="scientific">Saponaria officinalis</name>
    <name type="common">Common soapwort</name>
    <name type="synonym">Lychnis saponaria</name>
    <dbReference type="NCBI Taxonomy" id="3572"/>
    <lineage>
        <taxon>Eukaryota</taxon>
        <taxon>Viridiplantae</taxon>
        <taxon>Streptophyta</taxon>
        <taxon>Embryophyta</taxon>
        <taxon>Tracheophyta</taxon>
        <taxon>Spermatophyta</taxon>
        <taxon>Magnoliopsida</taxon>
        <taxon>eudicotyledons</taxon>
        <taxon>Gunneridae</taxon>
        <taxon>Pentapetalae</taxon>
        <taxon>Caryophyllales</taxon>
        <taxon>Caryophyllaceae</taxon>
        <taxon>Caryophylleae</taxon>
        <taxon>Saponaria</taxon>
    </lineage>
</organism>
<evidence type="ECO:0000256" key="12">
    <source>
        <dbReference type="RuleBase" id="RU366015"/>
    </source>
</evidence>
<dbReference type="SMART" id="SM00835">
    <property type="entry name" value="Cupin_1"/>
    <property type="match status" value="1"/>
</dbReference>
<reference evidence="14" key="1">
    <citation type="submission" date="2024-03" db="EMBL/GenBank/DDBJ databases">
        <title>WGS assembly of Saponaria officinalis var. Norfolk2.</title>
        <authorList>
            <person name="Jenkins J."/>
            <person name="Shu S."/>
            <person name="Grimwood J."/>
            <person name="Barry K."/>
            <person name="Goodstein D."/>
            <person name="Schmutz J."/>
            <person name="Leebens-Mack J."/>
            <person name="Osbourn A."/>
        </authorList>
    </citation>
    <scope>NUCLEOTIDE SEQUENCE [LARGE SCALE GENOMIC DNA]</scope>
    <source>
        <strain evidence="14">JIC</strain>
    </source>
</reference>
<feature type="binding site" evidence="10">
    <location>
        <position position="150"/>
    </location>
    <ligand>
        <name>Mn(2+)</name>
        <dbReference type="ChEBI" id="CHEBI:29035"/>
    </ligand>
</feature>
<accession>A0AAW1H0W8</accession>
<evidence type="ECO:0000256" key="11">
    <source>
        <dbReference type="PIRSR" id="PIRSR601929-3"/>
    </source>
</evidence>
<feature type="binding site" evidence="9">
    <location>
        <position position="111"/>
    </location>
    <ligand>
        <name>oxalate</name>
        <dbReference type="ChEBI" id="CHEBI:30623"/>
    </ligand>
</feature>
<evidence type="ECO:0000256" key="6">
    <source>
        <dbReference type="ARBA" id="ARBA00022729"/>
    </source>
</evidence>
<evidence type="ECO:0000256" key="4">
    <source>
        <dbReference type="ARBA" id="ARBA00022525"/>
    </source>
</evidence>
<gene>
    <name evidence="14" type="ORF">RND81_13G150400</name>
</gene>
<keyword evidence="4 12" id="KW-0964">Secreted</keyword>
<keyword evidence="8 9" id="KW-0464">Manganese</keyword>
<feature type="disulfide bond" evidence="11">
    <location>
        <begin position="28"/>
        <end position="43"/>
    </location>
</feature>
<feature type="binding site" evidence="10">
    <location>
        <position position="105"/>
    </location>
    <ligand>
        <name>Mn(2+)</name>
        <dbReference type="ChEBI" id="CHEBI:29035"/>
    </ligand>
</feature>
<dbReference type="Pfam" id="PF00190">
    <property type="entry name" value="Cupin_1"/>
    <property type="match status" value="1"/>
</dbReference>
<evidence type="ECO:0000256" key="8">
    <source>
        <dbReference type="ARBA" id="ARBA00023211"/>
    </source>
</evidence>
<evidence type="ECO:0000256" key="1">
    <source>
        <dbReference type="ARBA" id="ARBA00004271"/>
    </source>
</evidence>
<feature type="binding site" evidence="10">
    <location>
        <position position="111"/>
    </location>
    <ligand>
        <name>Mn(2+)</name>
        <dbReference type="ChEBI" id="CHEBI:29035"/>
    </ligand>
</feature>
<dbReference type="InterPro" id="IPR001929">
    <property type="entry name" value="Germin"/>
</dbReference>
<name>A0AAW1H0W8_SAPOF</name>
<evidence type="ECO:0000256" key="9">
    <source>
        <dbReference type="PIRSR" id="PIRSR601929-1"/>
    </source>
</evidence>
<feature type="chain" id="PRO_5043109409" description="Germin-like protein" evidence="12">
    <location>
        <begin position="21"/>
        <end position="212"/>
    </location>
</feature>
<evidence type="ECO:0000256" key="5">
    <source>
        <dbReference type="ARBA" id="ARBA00022723"/>
    </source>
</evidence>
<evidence type="ECO:0000256" key="10">
    <source>
        <dbReference type="PIRSR" id="PIRSR601929-2"/>
    </source>
</evidence>
<dbReference type="FunFam" id="2.60.120.10:FF:000047">
    <property type="entry name" value="Auxin-binding protein ABP19a"/>
    <property type="match status" value="1"/>
</dbReference>
<protein>
    <recommendedName>
        <fullName evidence="12">Germin-like protein</fullName>
    </recommendedName>
</protein>
<dbReference type="InterPro" id="IPR006045">
    <property type="entry name" value="Cupin_1"/>
</dbReference>
<keyword evidence="5 9" id="KW-0479">Metal-binding</keyword>
<comment type="similarity">
    <text evidence="2 12">Belongs to the germin family.</text>
</comment>
<dbReference type="EMBL" id="JBDFQZ010000013">
    <property type="protein sequence ID" value="KAK9669727.1"/>
    <property type="molecule type" value="Genomic_DNA"/>
</dbReference>
<dbReference type="InterPro" id="IPR011051">
    <property type="entry name" value="RmlC_Cupin_sf"/>
</dbReference>
<dbReference type="AlphaFoldDB" id="A0AAW1H0W8"/>
<keyword evidence="7 11" id="KW-1015">Disulfide bond</keyword>
<evidence type="ECO:0000313" key="15">
    <source>
        <dbReference type="Proteomes" id="UP001443914"/>
    </source>
</evidence>
<dbReference type="PRINTS" id="PR00325">
    <property type="entry name" value="GERMIN"/>
</dbReference>
<feature type="signal peptide" evidence="12">
    <location>
        <begin position="1"/>
        <end position="20"/>
    </location>
</feature>
<sequence>MIIPIFITFSLLLITPSTNANTIEFDYCVADPAQPHGPSGYACKDPSTATADDFAYSGLRTPGNTSNLFKFGASPAFVTQFPALNGMGLSIVRADMAVGGAVPLHTHRVAELIIVVQGTIIAGFIDTNNTAFYKTLEIGDIFIIPPTLEHFQVNVGKGQSTVYASFASPNPGVQPVSNALFQNDLPTEIIEKVTMLDRAQIKKLKKVFGGSN</sequence>
<evidence type="ECO:0000256" key="7">
    <source>
        <dbReference type="ARBA" id="ARBA00023157"/>
    </source>
</evidence>
<evidence type="ECO:0000256" key="2">
    <source>
        <dbReference type="ARBA" id="ARBA00007456"/>
    </source>
</evidence>
<dbReference type="PANTHER" id="PTHR31238">
    <property type="entry name" value="GERMIN-LIKE PROTEIN SUBFAMILY 3 MEMBER 3"/>
    <property type="match status" value="1"/>
</dbReference>
<evidence type="ECO:0000256" key="3">
    <source>
        <dbReference type="ARBA" id="ARBA00022523"/>
    </source>
</evidence>
<evidence type="ECO:0000313" key="14">
    <source>
        <dbReference type="EMBL" id="KAK9669727.1"/>
    </source>
</evidence>
<feature type="binding site" evidence="9">
    <location>
        <position position="107"/>
    </location>
    <ligand>
        <name>oxalate</name>
        <dbReference type="ChEBI" id="CHEBI:30623"/>
    </ligand>
</feature>
<comment type="caution">
    <text evidence="14">The sequence shown here is derived from an EMBL/GenBank/DDBJ whole genome shotgun (WGS) entry which is preliminary data.</text>
</comment>